<evidence type="ECO:0000313" key="1">
    <source>
        <dbReference type="EMBL" id="KAJ3576816.1"/>
    </source>
</evidence>
<proteinExistence type="predicted"/>
<evidence type="ECO:0000313" key="2">
    <source>
        <dbReference type="Proteomes" id="UP001213000"/>
    </source>
</evidence>
<keyword evidence="2" id="KW-1185">Reference proteome</keyword>
<dbReference type="Proteomes" id="UP001213000">
    <property type="component" value="Unassembled WGS sequence"/>
</dbReference>
<sequence length="294" mass="33693">MDLPQELISSIISHACRDRSTLYNLCLVSRAFLPEARRYLYRRLVITAKFDPQSYWIPYGCFVVRDNNHINPLLLTLTHLNPLMCRYINTFVYVADFSNISKQELSAMLNSSLRAMVNLKDLSLFHLALSLSEIVNGCTFSLDTIRYVALFKLNDPDMHASEQFHEFISQQPTLKRMMCIIPGSEKDSWTPWPAETSLRQLQYLAGDIRTIKLILPASSTANMLLSIPWGPMKITIPSGLRSRLGAIRSLCLQLNPFWDSDHDPLQPLLHPFQQLRILHISVSSEVVSVICTRW</sequence>
<organism evidence="1 2">
    <name type="scientific">Leucocoprinus birnbaumii</name>
    <dbReference type="NCBI Taxonomy" id="56174"/>
    <lineage>
        <taxon>Eukaryota</taxon>
        <taxon>Fungi</taxon>
        <taxon>Dikarya</taxon>
        <taxon>Basidiomycota</taxon>
        <taxon>Agaricomycotina</taxon>
        <taxon>Agaricomycetes</taxon>
        <taxon>Agaricomycetidae</taxon>
        <taxon>Agaricales</taxon>
        <taxon>Agaricineae</taxon>
        <taxon>Agaricaceae</taxon>
        <taxon>Leucocoprinus</taxon>
    </lineage>
</organism>
<evidence type="ECO:0008006" key="3">
    <source>
        <dbReference type="Google" id="ProtNLM"/>
    </source>
</evidence>
<reference evidence="1" key="1">
    <citation type="submission" date="2022-07" db="EMBL/GenBank/DDBJ databases">
        <title>Genome Sequence of Leucocoprinus birnbaumii.</title>
        <authorList>
            <person name="Buettner E."/>
        </authorList>
    </citation>
    <scope>NUCLEOTIDE SEQUENCE</scope>
    <source>
        <strain evidence="1">VT141</strain>
    </source>
</reference>
<dbReference type="AlphaFoldDB" id="A0AAD5Z0F5"/>
<dbReference type="EMBL" id="JANIEX010000004">
    <property type="protein sequence ID" value="KAJ3576816.1"/>
    <property type="molecule type" value="Genomic_DNA"/>
</dbReference>
<name>A0AAD5Z0F5_9AGAR</name>
<accession>A0AAD5Z0F5</accession>
<protein>
    <recommendedName>
        <fullName evidence="3">F-box domain-containing protein</fullName>
    </recommendedName>
</protein>
<comment type="caution">
    <text evidence="1">The sequence shown here is derived from an EMBL/GenBank/DDBJ whole genome shotgun (WGS) entry which is preliminary data.</text>
</comment>
<gene>
    <name evidence="1" type="ORF">NP233_g160</name>
</gene>